<feature type="chain" id="PRO_5002254768" description="Calcineurin-like phosphoesterase domain-containing protein" evidence="1">
    <location>
        <begin position="33"/>
        <end position="353"/>
    </location>
</feature>
<dbReference type="Pfam" id="PF00149">
    <property type="entry name" value="Metallophos"/>
    <property type="match status" value="1"/>
</dbReference>
<evidence type="ECO:0000256" key="1">
    <source>
        <dbReference type="SAM" id="SignalP"/>
    </source>
</evidence>
<dbReference type="OMA" id="HIVPMEY"/>
<dbReference type="AlphaFoldDB" id="A0A0D2WT19"/>
<dbReference type="SUPFAM" id="SSF56300">
    <property type="entry name" value="Metallo-dependent phosphatases"/>
    <property type="match status" value="1"/>
</dbReference>
<dbReference type="PIRSF" id="PIRSF030250">
    <property type="entry name" value="Ptase_At2g46880"/>
    <property type="match status" value="1"/>
</dbReference>
<feature type="signal peptide" evidence="1">
    <location>
        <begin position="1"/>
        <end position="32"/>
    </location>
</feature>
<dbReference type="InterPro" id="IPR011230">
    <property type="entry name" value="PAP14/16/28/29"/>
</dbReference>
<evidence type="ECO:0000313" key="4">
    <source>
        <dbReference type="Proteomes" id="UP000008743"/>
    </source>
</evidence>
<reference evidence="4" key="1">
    <citation type="submission" date="2011-02" db="EMBL/GenBank/DDBJ databases">
        <title>The Genome Sequence of Capsaspora owczarzaki ATCC 30864.</title>
        <authorList>
            <person name="Russ C."/>
            <person name="Cuomo C."/>
            <person name="Burger G."/>
            <person name="Gray M.W."/>
            <person name="Holland P.W.H."/>
            <person name="King N."/>
            <person name="Lang F.B.F."/>
            <person name="Roger A.J."/>
            <person name="Ruiz-Trillo I."/>
            <person name="Young S.K."/>
            <person name="Zeng Q."/>
            <person name="Gargeya S."/>
            <person name="Alvarado L."/>
            <person name="Berlin A."/>
            <person name="Chapman S.B."/>
            <person name="Chen Z."/>
            <person name="Freedman E."/>
            <person name="Gellesch M."/>
            <person name="Goldberg J."/>
            <person name="Griggs A."/>
            <person name="Gujja S."/>
            <person name="Heilman E."/>
            <person name="Heiman D."/>
            <person name="Howarth C."/>
            <person name="Mehta T."/>
            <person name="Neiman D."/>
            <person name="Pearson M."/>
            <person name="Roberts A."/>
            <person name="Saif S."/>
            <person name="Shea T."/>
            <person name="Shenoy N."/>
            <person name="Sisk P."/>
            <person name="Stolte C."/>
            <person name="Sykes S."/>
            <person name="White J."/>
            <person name="Yandava C."/>
            <person name="Haas B."/>
            <person name="Nusbaum C."/>
            <person name="Birren B."/>
        </authorList>
    </citation>
    <scope>NUCLEOTIDE SEQUENCE</scope>
    <source>
        <strain evidence="4">ATCC 30864</strain>
    </source>
</reference>
<dbReference type="InParanoid" id="A0A0D2WT19"/>
<dbReference type="OrthoDB" id="783096at2759"/>
<dbReference type="RefSeq" id="XP_004346981.1">
    <property type="nucleotide sequence ID" value="XM_004346931.2"/>
</dbReference>
<keyword evidence="4" id="KW-1185">Reference proteome</keyword>
<dbReference type="InterPro" id="IPR029052">
    <property type="entry name" value="Metallo-depent_PP-like"/>
</dbReference>
<dbReference type="GO" id="GO:0005737">
    <property type="term" value="C:cytoplasm"/>
    <property type="evidence" value="ECO:0007669"/>
    <property type="project" value="TreeGrafter"/>
</dbReference>
<gene>
    <name evidence="3" type="ORF">CAOG_005296</name>
</gene>
<dbReference type="Proteomes" id="UP000008743">
    <property type="component" value="Unassembled WGS sequence"/>
</dbReference>
<dbReference type="Gene3D" id="3.60.21.10">
    <property type="match status" value="1"/>
</dbReference>
<dbReference type="PANTHER" id="PTHR32440:SF11">
    <property type="entry name" value="METALLOPHOSPHOESTERASE DOMAIN-CONTAINING PROTEIN"/>
    <property type="match status" value="1"/>
</dbReference>
<proteinExistence type="predicted"/>
<dbReference type="InterPro" id="IPR004843">
    <property type="entry name" value="Calcineurin-like_PHP"/>
</dbReference>
<feature type="domain" description="Calcineurin-like phosphoesterase" evidence="2">
    <location>
        <begin position="51"/>
        <end position="285"/>
    </location>
</feature>
<accession>A0A0D2WT19</accession>
<dbReference type="eggNOG" id="KOG1432">
    <property type="taxonomic scope" value="Eukaryota"/>
</dbReference>
<dbReference type="PhylomeDB" id="A0A0D2WT19"/>
<keyword evidence="1" id="KW-0732">Signal</keyword>
<organism evidence="3 4">
    <name type="scientific">Capsaspora owczarzaki (strain ATCC 30864)</name>
    <dbReference type="NCBI Taxonomy" id="595528"/>
    <lineage>
        <taxon>Eukaryota</taxon>
        <taxon>Filasterea</taxon>
        <taxon>Capsaspora</taxon>
    </lineage>
</organism>
<dbReference type="PANTHER" id="PTHR32440">
    <property type="entry name" value="PHOSPHATASE DCR2-RELATED-RELATED"/>
    <property type="match status" value="1"/>
</dbReference>
<dbReference type="GO" id="GO:0016788">
    <property type="term" value="F:hydrolase activity, acting on ester bonds"/>
    <property type="evidence" value="ECO:0007669"/>
    <property type="project" value="TreeGrafter"/>
</dbReference>
<evidence type="ECO:0000313" key="3">
    <source>
        <dbReference type="EMBL" id="KJE94693.1"/>
    </source>
</evidence>
<dbReference type="CDD" id="cd07383">
    <property type="entry name" value="MPP_Dcr2"/>
    <property type="match status" value="1"/>
</dbReference>
<dbReference type="EMBL" id="KE346367">
    <property type="protein sequence ID" value="KJE94693.1"/>
    <property type="molecule type" value="Genomic_DNA"/>
</dbReference>
<name>A0A0D2WT19_CAPO3</name>
<protein>
    <recommendedName>
        <fullName evidence="2">Calcineurin-like phosphoesterase domain-containing protein</fullName>
    </recommendedName>
</protein>
<dbReference type="STRING" id="595528.A0A0D2WT19"/>
<evidence type="ECO:0000259" key="2">
    <source>
        <dbReference type="Pfam" id="PF00149"/>
    </source>
</evidence>
<sequence>MLGERRRLRAVLLAQLLAVVVMLATLAPLAHAGGLTTGAKPPLRFHADGSFKICQFADLHFGEGEDVTWGPVQDTNSSRVMRNVLERERPDLVVFSGDQITGNNVADNATAYWAQVVRECQVMGIPWAIIFGNHDDLASGVNGSRAALMEFDTSFELSYSQFGPEGLPGTSNYYLPLLASDSDQVASWIFFLDSGGGSIDEVITLPQVAWYRNTSASLEALVGRVLPSMAFFHIPLVQYDAVYSPEKCIGMNDDGITPQDEDLGIFQAFLDRGDVQLTSVGHDHGESFCCPLQTLTLCFGRHSGYGGYGDWDRGGRIFILSEPSKTTTQLSFSTYVRMENGTITDGPNFPKRT</sequence>